<keyword evidence="1" id="KW-0472">Membrane</keyword>
<evidence type="ECO:0000259" key="2">
    <source>
        <dbReference type="Pfam" id="PF13360"/>
    </source>
</evidence>
<dbReference type="InterPro" id="IPR002372">
    <property type="entry name" value="PQQ_rpt_dom"/>
</dbReference>
<comment type="caution">
    <text evidence="3">The sequence shown here is derived from an EMBL/GenBank/DDBJ whole genome shotgun (WGS) entry which is preliminary data.</text>
</comment>
<keyword evidence="1" id="KW-1133">Transmembrane helix</keyword>
<dbReference type="EMBL" id="BAAATZ010000007">
    <property type="protein sequence ID" value="GAA2724775.1"/>
    <property type="molecule type" value="Genomic_DNA"/>
</dbReference>
<dbReference type="PANTHER" id="PTHR34512:SF30">
    <property type="entry name" value="OUTER MEMBRANE PROTEIN ASSEMBLY FACTOR BAMB"/>
    <property type="match status" value="1"/>
</dbReference>
<proteinExistence type="predicted"/>
<feature type="transmembrane region" description="Helical" evidence="1">
    <location>
        <begin position="56"/>
        <end position="74"/>
    </location>
</feature>
<keyword evidence="4" id="KW-1185">Reference proteome</keyword>
<feature type="transmembrane region" description="Helical" evidence="1">
    <location>
        <begin position="26"/>
        <end position="44"/>
    </location>
</feature>
<protein>
    <recommendedName>
        <fullName evidence="2">Pyrrolo-quinoline quinone repeat domain-containing protein</fullName>
    </recommendedName>
</protein>
<dbReference type="Pfam" id="PF13360">
    <property type="entry name" value="PQQ_2"/>
    <property type="match status" value="1"/>
</dbReference>
<dbReference type="SUPFAM" id="SSF50998">
    <property type="entry name" value="Quinoprotein alcohol dehydrogenase-like"/>
    <property type="match status" value="1"/>
</dbReference>
<reference evidence="4" key="1">
    <citation type="journal article" date="2019" name="Int. J. Syst. Evol. Microbiol.">
        <title>The Global Catalogue of Microorganisms (GCM) 10K type strain sequencing project: providing services to taxonomists for standard genome sequencing and annotation.</title>
        <authorList>
            <consortium name="The Broad Institute Genomics Platform"/>
            <consortium name="The Broad Institute Genome Sequencing Center for Infectious Disease"/>
            <person name="Wu L."/>
            <person name="Ma J."/>
        </authorList>
    </citation>
    <scope>NUCLEOTIDE SEQUENCE [LARGE SCALE GENOMIC DNA]</scope>
    <source>
        <strain evidence="4">JCM 8201</strain>
    </source>
</reference>
<evidence type="ECO:0000313" key="3">
    <source>
        <dbReference type="EMBL" id="GAA2724775.1"/>
    </source>
</evidence>
<organism evidence="3 4">
    <name type="scientific">Actinocorallia aurantiaca</name>
    <dbReference type="NCBI Taxonomy" id="46204"/>
    <lineage>
        <taxon>Bacteria</taxon>
        <taxon>Bacillati</taxon>
        <taxon>Actinomycetota</taxon>
        <taxon>Actinomycetes</taxon>
        <taxon>Streptosporangiales</taxon>
        <taxon>Thermomonosporaceae</taxon>
        <taxon>Actinocorallia</taxon>
    </lineage>
</organism>
<dbReference type="Gene3D" id="2.130.10.10">
    <property type="entry name" value="YVTN repeat-like/Quinoprotein amine dehydrogenase"/>
    <property type="match status" value="1"/>
</dbReference>
<dbReference type="InterPro" id="IPR011047">
    <property type="entry name" value="Quinoprotein_ADH-like_sf"/>
</dbReference>
<accession>A0ABP6GND0</accession>
<keyword evidence="1" id="KW-0812">Transmembrane</keyword>
<gene>
    <name evidence="3" type="ORF">GCM10010439_23210</name>
</gene>
<sequence>MSLVLFGGIALNLALGFQPWNHDTFFPAFLLVTACGLLLFFLLVRRKGVPRRGLSAGALAFFTLVAAGSGYVLFQEIRYDELEKRWAIPADVPKDPEWKGYWVTGDALVRARVDGVFAHGLKDGKELWNHRVSAPEEVCGTSSSADEGVGLVSSATKGGICDRVTALDLNTGRPLWTHGTSENPDEHRGYLTGVAADSGIAAVFSSVGLDVLDLRTGEPRRTPRPPSGCRPRAWDDSLALDGGRVAAVFFCAKDDSVRLVVNELGTGSSWSAVLGTGVPLGEASVLSADPVVVRSRKTADVGRELLVFEAATGRRLAALPADTLARDLPVLVGEERIHTVVDQSGTTSVRALSFTGEILWSARFEDGVEAVHLTGSELLVAASSGGAPAALAVLDPASGAETHRSHVPRAFSRPRVLELHSTPELALFIDPGSWSDAPETQAFGSWKK</sequence>
<feature type="domain" description="Pyrrolo-quinoline quinone repeat" evidence="2">
    <location>
        <begin position="105"/>
        <end position="315"/>
    </location>
</feature>
<dbReference type="PANTHER" id="PTHR34512">
    <property type="entry name" value="CELL SURFACE PROTEIN"/>
    <property type="match status" value="1"/>
</dbReference>
<evidence type="ECO:0000313" key="4">
    <source>
        <dbReference type="Proteomes" id="UP001501842"/>
    </source>
</evidence>
<evidence type="ECO:0000256" key="1">
    <source>
        <dbReference type="SAM" id="Phobius"/>
    </source>
</evidence>
<dbReference type="InterPro" id="IPR015943">
    <property type="entry name" value="WD40/YVTN_repeat-like_dom_sf"/>
</dbReference>
<dbReference type="Proteomes" id="UP001501842">
    <property type="component" value="Unassembled WGS sequence"/>
</dbReference>
<name>A0ABP6GND0_9ACTN</name>